<evidence type="ECO:0000313" key="3">
    <source>
        <dbReference type="EMBL" id="MFD2692267.1"/>
    </source>
</evidence>
<accession>A0ABW5RZC8</accession>
<gene>
    <name evidence="3" type="ORF">ACFSUE_01215</name>
</gene>
<keyword evidence="4" id="KW-1185">Reference proteome</keyword>
<reference evidence="4" key="1">
    <citation type="journal article" date="2019" name="Int. J. Syst. Evol. Microbiol.">
        <title>The Global Catalogue of Microorganisms (GCM) 10K type strain sequencing project: providing services to taxonomists for standard genome sequencing and annotation.</title>
        <authorList>
            <consortium name="The Broad Institute Genomics Platform"/>
            <consortium name="The Broad Institute Genome Sequencing Center for Infectious Disease"/>
            <person name="Wu L."/>
            <person name="Ma J."/>
        </authorList>
    </citation>
    <scope>NUCLEOTIDE SEQUENCE [LARGE SCALE GENOMIC DNA]</scope>
    <source>
        <strain evidence="4">TISTR 2466</strain>
    </source>
</reference>
<dbReference type="PROSITE" id="PS51898">
    <property type="entry name" value="TYR_RECOMBINASE"/>
    <property type="match status" value="1"/>
</dbReference>
<protein>
    <submittedName>
        <fullName evidence="3">Tyrosine-type recombinase/integrase</fullName>
    </submittedName>
</protein>
<proteinExistence type="predicted"/>
<name>A0ABW5RZC8_9BACL</name>
<evidence type="ECO:0000313" key="4">
    <source>
        <dbReference type="Proteomes" id="UP001597399"/>
    </source>
</evidence>
<keyword evidence="1" id="KW-0233">DNA recombination</keyword>
<feature type="domain" description="Tyr recombinase" evidence="2">
    <location>
        <begin position="1"/>
        <end position="121"/>
    </location>
</feature>
<dbReference type="RefSeq" id="WP_253058606.1">
    <property type="nucleotide sequence ID" value="NZ_JAMXWM010000003.1"/>
</dbReference>
<dbReference type="EMBL" id="JBHUMQ010000001">
    <property type="protein sequence ID" value="MFD2692267.1"/>
    <property type="molecule type" value="Genomic_DNA"/>
</dbReference>
<dbReference type="Gene3D" id="1.10.443.10">
    <property type="entry name" value="Intergrase catalytic core"/>
    <property type="match status" value="1"/>
</dbReference>
<dbReference type="InterPro" id="IPR002104">
    <property type="entry name" value="Integrase_catalytic"/>
</dbReference>
<sequence>MEATDLLAFTVGAREGEIAALEWKQIDSKIHTIRIEQSLSVEFGLNLKVTTKTDRDRMVKIPTALSDLLDQYHKQKIKDKNIIPYDFGNGIEHLFIFSNLQEKPIRPDSISQWWRRFTNKK</sequence>
<evidence type="ECO:0000259" key="2">
    <source>
        <dbReference type="PROSITE" id="PS51898"/>
    </source>
</evidence>
<dbReference type="InterPro" id="IPR013762">
    <property type="entry name" value="Integrase-like_cat_sf"/>
</dbReference>
<dbReference type="InterPro" id="IPR011010">
    <property type="entry name" value="DNA_brk_join_enz"/>
</dbReference>
<comment type="caution">
    <text evidence="3">The sequence shown here is derived from an EMBL/GenBank/DDBJ whole genome shotgun (WGS) entry which is preliminary data.</text>
</comment>
<dbReference type="SUPFAM" id="SSF56349">
    <property type="entry name" value="DNA breaking-rejoining enzymes"/>
    <property type="match status" value="1"/>
</dbReference>
<dbReference type="Proteomes" id="UP001597399">
    <property type="component" value="Unassembled WGS sequence"/>
</dbReference>
<organism evidence="3 4">
    <name type="scientific">Sporolactobacillus shoreicorticis</name>
    <dbReference type="NCBI Taxonomy" id="1923877"/>
    <lineage>
        <taxon>Bacteria</taxon>
        <taxon>Bacillati</taxon>
        <taxon>Bacillota</taxon>
        <taxon>Bacilli</taxon>
        <taxon>Bacillales</taxon>
        <taxon>Sporolactobacillaceae</taxon>
        <taxon>Sporolactobacillus</taxon>
    </lineage>
</organism>
<evidence type="ECO:0000256" key="1">
    <source>
        <dbReference type="ARBA" id="ARBA00023172"/>
    </source>
</evidence>